<proteinExistence type="predicted"/>
<evidence type="ECO:0000313" key="1">
    <source>
        <dbReference type="EMBL" id="QJA57914.1"/>
    </source>
</evidence>
<dbReference type="EMBL" id="MT141299">
    <property type="protein sequence ID" value="QJA57914.1"/>
    <property type="molecule type" value="Genomic_DNA"/>
</dbReference>
<organism evidence="1">
    <name type="scientific">viral metagenome</name>
    <dbReference type="NCBI Taxonomy" id="1070528"/>
    <lineage>
        <taxon>unclassified sequences</taxon>
        <taxon>metagenomes</taxon>
        <taxon>organismal metagenomes</taxon>
    </lineage>
</organism>
<name>A0A6M3IKJ5_9ZZZZ</name>
<accession>A0A6M3IKJ5</accession>
<reference evidence="1" key="1">
    <citation type="submission" date="2020-03" db="EMBL/GenBank/DDBJ databases">
        <title>The deep terrestrial virosphere.</title>
        <authorList>
            <person name="Holmfeldt K."/>
            <person name="Nilsson E."/>
            <person name="Simone D."/>
            <person name="Lopez-Fernandez M."/>
            <person name="Wu X."/>
            <person name="de Brujin I."/>
            <person name="Lundin D."/>
            <person name="Andersson A."/>
            <person name="Bertilsson S."/>
            <person name="Dopson M."/>
        </authorList>
    </citation>
    <scope>NUCLEOTIDE SEQUENCE</scope>
    <source>
        <strain evidence="1">MM415B01536</strain>
    </source>
</reference>
<gene>
    <name evidence="1" type="ORF">MM415B01536_0002</name>
</gene>
<protein>
    <submittedName>
        <fullName evidence="1">Uncharacterized protein</fullName>
    </submittedName>
</protein>
<dbReference type="AlphaFoldDB" id="A0A6M3IKJ5"/>
<sequence length="141" mass="15449">MHPDLAPHVVPGERPSAGKWNQLADMASQNQDPQSAYQDATGICQAPPYFEKELIRYCTKDAHPGRGIVFEAYAPGIANPTTRQWDFDCDADPVKIIDQDEGVPTPGAGAQGYAHWQADDEFGRILWVVTMDCVSRGLCCA</sequence>